<feature type="compositionally biased region" description="Acidic residues" evidence="1">
    <location>
        <begin position="63"/>
        <end position="73"/>
    </location>
</feature>
<comment type="caution">
    <text evidence="2">The sequence shown here is derived from an EMBL/GenBank/DDBJ whole genome shotgun (WGS) entry which is preliminary data.</text>
</comment>
<protein>
    <submittedName>
        <fullName evidence="2">Uncharacterized protein</fullName>
    </submittedName>
</protein>
<keyword evidence="3" id="KW-1185">Reference proteome</keyword>
<evidence type="ECO:0000313" key="2">
    <source>
        <dbReference type="EMBL" id="KOO33860.1"/>
    </source>
</evidence>
<dbReference type="OrthoDB" id="10653504at2759"/>
<proteinExistence type="predicted"/>
<evidence type="ECO:0000256" key="1">
    <source>
        <dbReference type="SAM" id="MobiDB-lite"/>
    </source>
</evidence>
<feature type="compositionally biased region" description="Basic and acidic residues" evidence="1">
    <location>
        <begin position="179"/>
        <end position="195"/>
    </location>
</feature>
<feature type="non-terminal residue" evidence="2">
    <location>
        <position position="1243"/>
    </location>
</feature>
<feature type="region of interest" description="Disordered" evidence="1">
    <location>
        <begin position="1100"/>
        <end position="1125"/>
    </location>
</feature>
<feature type="region of interest" description="Disordered" evidence="1">
    <location>
        <begin position="161"/>
        <end position="246"/>
    </location>
</feature>
<dbReference type="AlphaFoldDB" id="A0A0M0K4W3"/>
<feature type="compositionally biased region" description="Low complexity" evidence="1">
    <location>
        <begin position="1"/>
        <end position="15"/>
    </location>
</feature>
<reference evidence="3" key="1">
    <citation type="journal article" date="2015" name="PLoS Genet.">
        <title>Genome Sequence and Transcriptome Analyses of Chrysochromulina tobin: Metabolic Tools for Enhanced Algal Fitness in the Prominent Order Prymnesiales (Haptophyceae).</title>
        <authorList>
            <person name="Hovde B.T."/>
            <person name="Deodato C.R."/>
            <person name="Hunsperger H.M."/>
            <person name="Ryken S.A."/>
            <person name="Yost W."/>
            <person name="Jha R.K."/>
            <person name="Patterson J."/>
            <person name="Monnat R.J. Jr."/>
            <person name="Barlow S.B."/>
            <person name="Starkenburg S.R."/>
            <person name="Cattolico R.A."/>
        </authorList>
    </citation>
    <scope>NUCLEOTIDE SEQUENCE</scope>
    <source>
        <strain evidence="3">CCMP291</strain>
    </source>
</reference>
<sequence>MALAAEPMAAQASSATTRRVSARGKAHRSAYPESMELRERATGRRHYEDGGAEGGGKQSSSEDGLDDEEWEDELQTKTEQLRALLSALDPLNGAVHPDDEAELAHFYRGQRGVSMSRKMKLMTELCTFVAGLQKPDPKYVPDESQQSTESQLEAEMLADVDRSPTPDWTTDWTRSANRSGHERWEMQLREPESLQRLRAPPGTFGSPLPHSDSDASSSSHRAAARPRAVAPRAGRPSGLADAGRSAKADMKKVSAVAHDAPRKAAALFEALLAAAPEASGHGNVVAKSKAVSDVIFERSGDLNETIAVIAHFLQRAEMRPIVEHLGYSQTTCSADSLMVDALARFIKEHIDSSFRELGSHSGGTRSTEAQAAHELLVKAMTSEELLEEKMMTKAAGRIGVRYATFRHLLDCRVKMDAELEHRVQVGALLKVSRRRRCDACDDDAELFDNWAHETCRYDSSQTTGGKKVRRFGDVKVDGQVTFEEHERRTLPCSRLALCERFLESAEYKTFLLRKGSEGVPREPVHVSFFQKRICSCMVDEKMTQCADSIDTQFNIFLATWTKALPSWYKTDKCTKADCVCKEPGFFEVKTQKDLWSFLFRGECAPQLDPTRGLTRDTAPHSQLAYECISCECKKKGCMKNKLALWELCPVQNKLGSATEIASKKWTPVPRGMKAKATGDDDGDDDYDPKGDVEKWSKEMLPFESSRPEFIKLLLESIREYVEHRERCWWQWRNRKLQDEKLLHTLGTDKAGKILNFRTDFSARESYEQQDSATGQRPNVGSVCVSIVQHSPTMRRVSTYTKEVINEEDAKGFARKVVTYAKGVNTLEDKVVLRTDVHYGYARNKGNARFHHTFHQDIFAMYKTGKVKHAFAAWHDGKVLPGCKNYAHEEGEKLTEENFSPLLPDLEEALGFTDGAIPQYQQKETVHGTARCFADLGVRMSHDIHEKYDFKGPWDNYGKLSTESRHSAVRNRSAVINNAYLHAKHNAMAMAGPKQEKSEARWRDYAADHYFHYYYRYGEDEKGTPLDEGHHNDDLLELSAAPVKDLMTYKHYEGGRTLHGVGAETGFTFTRRRIGCYCVPAAGASCCHRGWTGDLDRGAVVPVRPTQAGGSGAPQQPRRSGPSDSFRQSIGISTHLLSMPGDEDDETADGESIWFVNALGPQEKNKETVQCGPCKLVKNHFSVPVEWLNLVELTDEYAIFAIWPTEQDRIAVTHLMGIPDLVWDKEEDGMYYMKRAQYDMCNEQ</sequence>
<feature type="compositionally biased region" description="Polar residues" evidence="1">
    <location>
        <begin position="1112"/>
        <end position="1125"/>
    </location>
</feature>
<name>A0A0M0K4W3_9EUKA</name>
<feature type="compositionally biased region" description="Low complexity" evidence="1">
    <location>
        <begin position="206"/>
        <end position="238"/>
    </location>
</feature>
<accession>A0A0M0K4W3</accession>
<organism evidence="2 3">
    <name type="scientific">Chrysochromulina tobinii</name>
    <dbReference type="NCBI Taxonomy" id="1460289"/>
    <lineage>
        <taxon>Eukaryota</taxon>
        <taxon>Haptista</taxon>
        <taxon>Haptophyta</taxon>
        <taxon>Prymnesiophyceae</taxon>
        <taxon>Prymnesiales</taxon>
        <taxon>Chrysochromulinaceae</taxon>
        <taxon>Chrysochromulina</taxon>
    </lineage>
</organism>
<evidence type="ECO:0000313" key="3">
    <source>
        <dbReference type="Proteomes" id="UP000037460"/>
    </source>
</evidence>
<feature type="compositionally biased region" description="Polar residues" evidence="1">
    <location>
        <begin position="166"/>
        <end position="178"/>
    </location>
</feature>
<feature type="compositionally biased region" description="Basic and acidic residues" evidence="1">
    <location>
        <begin position="35"/>
        <end position="49"/>
    </location>
</feature>
<feature type="region of interest" description="Disordered" evidence="1">
    <location>
        <begin position="1"/>
        <end position="74"/>
    </location>
</feature>
<gene>
    <name evidence="2" type="ORF">Ctob_015883</name>
</gene>
<dbReference type="Proteomes" id="UP000037460">
    <property type="component" value="Unassembled WGS sequence"/>
</dbReference>
<dbReference type="EMBL" id="JWZX01001404">
    <property type="protein sequence ID" value="KOO33860.1"/>
    <property type="molecule type" value="Genomic_DNA"/>
</dbReference>